<dbReference type="SUPFAM" id="SSF52266">
    <property type="entry name" value="SGNH hydrolase"/>
    <property type="match status" value="1"/>
</dbReference>
<dbReference type="PANTHER" id="PTHR22901:SF0">
    <property type="entry name" value="SIALATE O-ACETYLESTERASE"/>
    <property type="match status" value="1"/>
</dbReference>
<dbReference type="EMBL" id="JBAWKB010000002">
    <property type="protein sequence ID" value="MFH6771679.1"/>
    <property type="molecule type" value="Genomic_DNA"/>
</dbReference>
<dbReference type="RefSeq" id="WP_344740836.1">
    <property type="nucleotide sequence ID" value="NZ_BAABAY010000002.1"/>
</dbReference>
<evidence type="ECO:0000259" key="2">
    <source>
        <dbReference type="Pfam" id="PF03629"/>
    </source>
</evidence>
<gene>
    <name evidence="3" type="ORF">V8G58_07000</name>
</gene>
<dbReference type="InterPro" id="IPR036514">
    <property type="entry name" value="SGNH_hydro_sf"/>
</dbReference>
<protein>
    <submittedName>
        <fullName evidence="3">Sialate O-acetylesterase</fullName>
    </submittedName>
</protein>
<dbReference type="PANTHER" id="PTHR22901">
    <property type="entry name" value="SIALATE O-ACETYLESTERASE"/>
    <property type="match status" value="1"/>
</dbReference>
<evidence type="ECO:0000256" key="1">
    <source>
        <dbReference type="ARBA" id="ARBA00022801"/>
    </source>
</evidence>
<organism evidence="3 4">
    <name type="scientific">Gaetbulibacter aestuarii</name>
    <dbReference type="NCBI Taxonomy" id="1502358"/>
    <lineage>
        <taxon>Bacteria</taxon>
        <taxon>Pseudomonadati</taxon>
        <taxon>Bacteroidota</taxon>
        <taxon>Flavobacteriia</taxon>
        <taxon>Flavobacteriales</taxon>
        <taxon>Flavobacteriaceae</taxon>
        <taxon>Gaetbulibacter</taxon>
    </lineage>
</organism>
<feature type="domain" description="Sialate O-acetylesterase" evidence="2">
    <location>
        <begin position="102"/>
        <end position="206"/>
    </location>
</feature>
<evidence type="ECO:0000313" key="4">
    <source>
        <dbReference type="Proteomes" id="UP001610100"/>
    </source>
</evidence>
<accession>A0ABW7MXY3</accession>
<dbReference type="Pfam" id="PF03629">
    <property type="entry name" value="SASA"/>
    <property type="match status" value="1"/>
</dbReference>
<comment type="caution">
    <text evidence="3">The sequence shown here is derived from an EMBL/GenBank/DDBJ whole genome shotgun (WGS) entry which is preliminary data.</text>
</comment>
<dbReference type="Gene3D" id="3.40.50.1110">
    <property type="entry name" value="SGNH hydrolase"/>
    <property type="match status" value="1"/>
</dbReference>
<evidence type="ECO:0000313" key="3">
    <source>
        <dbReference type="EMBL" id="MFH6771679.1"/>
    </source>
</evidence>
<keyword evidence="1" id="KW-0378">Hydrolase</keyword>
<proteinExistence type="predicted"/>
<sequence>MTGADYFFGKKLNEKLNVPIGLIDISYVLATIATFLDKTTVLHTKDTSAIFSFKRQRHKEFLKQNINWEENGYQGKRPAYNPQHFPTLCFNGMVNPIIPFSCKIIVWYQDESEALSQISEQYVTWFGDYISMMRKKFKNPELPIYYVQLAGFEFPQDTTSISWAKFRISQEECLKYKNIGMATAVDIGINNNIHPVNKQEIGRRLALITLNKTYGFSDIIYQGPHISSIETKSKKLILTFDHTYGGLVSKSKGNTVTGFSAELNNGEILQLTGKITSKNTIQISVSNLKSIRYAYANYPDCNLYNNANLPALPFTKSIY</sequence>
<dbReference type="InterPro" id="IPR039329">
    <property type="entry name" value="SIAE"/>
</dbReference>
<dbReference type="Proteomes" id="UP001610100">
    <property type="component" value="Unassembled WGS sequence"/>
</dbReference>
<name>A0ABW7MXY3_9FLAO</name>
<dbReference type="InterPro" id="IPR005181">
    <property type="entry name" value="SASA"/>
</dbReference>
<keyword evidence="4" id="KW-1185">Reference proteome</keyword>
<reference evidence="3 4" key="1">
    <citation type="submission" date="2024-02" db="EMBL/GenBank/DDBJ databases">
        <title>A Gaetbulibacter species isolated from tidal flats and genomic insights of their niches.</title>
        <authorList>
            <person name="Ye Y."/>
        </authorList>
    </citation>
    <scope>NUCLEOTIDE SEQUENCE [LARGE SCALE GENOMIC DNA]</scope>
    <source>
        <strain evidence="3 4">KYW382</strain>
    </source>
</reference>